<organism evidence="1 2">
    <name type="scientific">Stephania yunnanensis</name>
    <dbReference type="NCBI Taxonomy" id="152371"/>
    <lineage>
        <taxon>Eukaryota</taxon>
        <taxon>Viridiplantae</taxon>
        <taxon>Streptophyta</taxon>
        <taxon>Embryophyta</taxon>
        <taxon>Tracheophyta</taxon>
        <taxon>Spermatophyta</taxon>
        <taxon>Magnoliopsida</taxon>
        <taxon>Ranunculales</taxon>
        <taxon>Menispermaceae</taxon>
        <taxon>Menispermoideae</taxon>
        <taxon>Cissampelideae</taxon>
        <taxon>Stephania</taxon>
    </lineage>
</organism>
<accession>A0AAP0JN14</accession>
<proteinExistence type="predicted"/>
<sequence length="127" mass="13409">MLQQPREAGEVADFGPAGGGYAEATAVQQQVAGGIVSSWTAAAAACQRLQPRGSRRVTRTRATRLQRRRSAAERMVRLVRTAAATAAAALAVAVARQRRRRGCDEMNDAVARCRLIGGVTSTSSATQ</sequence>
<gene>
    <name evidence="1" type="ORF">Syun_015518</name>
</gene>
<reference evidence="1 2" key="1">
    <citation type="submission" date="2024-01" db="EMBL/GenBank/DDBJ databases">
        <title>Genome assemblies of Stephania.</title>
        <authorList>
            <person name="Yang L."/>
        </authorList>
    </citation>
    <scope>NUCLEOTIDE SEQUENCE [LARGE SCALE GENOMIC DNA]</scope>
    <source>
        <strain evidence="1">YNDBR</strain>
        <tissue evidence="1">Leaf</tissue>
    </source>
</reference>
<evidence type="ECO:0000313" key="1">
    <source>
        <dbReference type="EMBL" id="KAK9136188.1"/>
    </source>
</evidence>
<protein>
    <submittedName>
        <fullName evidence="1">Uncharacterized protein</fullName>
    </submittedName>
</protein>
<name>A0AAP0JN14_9MAGN</name>
<dbReference type="AlphaFoldDB" id="A0AAP0JN14"/>
<comment type="caution">
    <text evidence="1">The sequence shown here is derived from an EMBL/GenBank/DDBJ whole genome shotgun (WGS) entry which is preliminary data.</text>
</comment>
<evidence type="ECO:0000313" key="2">
    <source>
        <dbReference type="Proteomes" id="UP001420932"/>
    </source>
</evidence>
<keyword evidence="2" id="KW-1185">Reference proteome</keyword>
<dbReference type="Proteomes" id="UP001420932">
    <property type="component" value="Unassembled WGS sequence"/>
</dbReference>
<dbReference type="EMBL" id="JBBNAF010000006">
    <property type="protein sequence ID" value="KAK9136188.1"/>
    <property type="molecule type" value="Genomic_DNA"/>
</dbReference>